<dbReference type="EMBL" id="ML211276">
    <property type="protein sequence ID" value="TFK85064.1"/>
    <property type="molecule type" value="Genomic_DNA"/>
</dbReference>
<accession>A0A5C3P5X2</accession>
<reference evidence="2 3" key="1">
    <citation type="journal article" date="2019" name="Nat. Ecol. Evol.">
        <title>Megaphylogeny resolves global patterns of mushroom evolution.</title>
        <authorList>
            <person name="Varga T."/>
            <person name="Krizsan K."/>
            <person name="Foldi C."/>
            <person name="Dima B."/>
            <person name="Sanchez-Garcia M."/>
            <person name="Sanchez-Ramirez S."/>
            <person name="Szollosi G.J."/>
            <person name="Szarkandi J.G."/>
            <person name="Papp V."/>
            <person name="Albert L."/>
            <person name="Andreopoulos W."/>
            <person name="Angelini C."/>
            <person name="Antonin V."/>
            <person name="Barry K.W."/>
            <person name="Bougher N.L."/>
            <person name="Buchanan P."/>
            <person name="Buyck B."/>
            <person name="Bense V."/>
            <person name="Catcheside P."/>
            <person name="Chovatia M."/>
            <person name="Cooper J."/>
            <person name="Damon W."/>
            <person name="Desjardin D."/>
            <person name="Finy P."/>
            <person name="Geml J."/>
            <person name="Haridas S."/>
            <person name="Hughes K."/>
            <person name="Justo A."/>
            <person name="Karasinski D."/>
            <person name="Kautmanova I."/>
            <person name="Kiss B."/>
            <person name="Kocsube S."/>
            <person name="Kotiranta H."/>
            <person name="LaButti K.M."/>
            <person name="Lechner B.E."/>
            <person name="Liimatainen K."/>
            <person name="Lipzen A."/>
            <person name="Lukacs Z."/>
            <person name="Mihaltcheva S."/>
            <person name="Morgado L.N."/>
            <person name="Niskanen T."/>
            <person name="Noordeloos M.E."/>
            <person name="Ohm R.A."/>
            <person name="Ortiz-Santana B."/>
            <person name="Ovrebo C."/>
            <person name="Racz N."/>
            <person name="Riley R."/>
            <person name="Savchenko A."/>
            <person name="Shiryaev A."/>
            <person name="Soop K."/>
            <person name="Spirin V."/>
            <person name="Szebenyi C."/>
            <person name="Tomsovsky M."/>
            <person name="Tulloss R.E."/>
            <person name="Uehling J."/>
            <person name="Grigoriev I.V."/>
            <person name="Vagvolgyi C."/>
            <person name="Papp T."/>
            <person name="Martin F.M."/>
            <person name="Miettinen O."/>
            <person name="Hibbett D.S."/>
            <person name="Nagy L.G."/>
        </authorList>
    </citation>
    <scope>NUCLEOTIDE SEQUENCE [LARGE SCALE GENOMIC DNA]</scope>
    <source>
        <strain evidence="2 3">HHB13444</strain>
    </source>
</reference>
<evidence type="ECO:0000256" key="1">
    <source>
        <dbReference type="SAM" id="SignalP"/>
    </source>
</evidence>
<dbReference type="AlphaFoldDB" id="A0A5C3P5X2"/>
<organism evidence="2 3">
    <name type="scientific">Polyporus arcularius HHB13444</name>
    <dbReference type="NCBI Taxonomy" id="1314778"/>
    <lineage>
        <taxon>Eukaryota</taxon>
        <taxon>Fungi</taxon>
        <taxon>Dikarya</taxon>
        <taxon>Basidiomycota</taxon>
        <taxon>Agaricomycotina</taxon>
        <taxon>Agaricomycetes</taxon>
        <taxon>Polyporales</taxon>
        <taxon>Polyporaceae</taxon>
        <taxon>Polyporus</taxon>
    </lineage>
</organism>
<sequence>MTTARLRRALMLGTSWLLVGDSDADRVPSAPPQVRAASHDLIGSTERMPTNVSFGPPSMASINSTALTVSQIRNGPWNARPK</sequence>
<keyword evidence="1" id="KW-0732">Signal</keyword>
<keyword evidence="3" id="KW-1185">Reference proteome</keyword>
<dbReference type="Proteomes" id="UP000308197">
    <property type="component" value="Unassembled WGS sequence"/>
</dbReference>
<evidence type="ECO:0000313" key="3">
    <source>
        <dbReference type="Proteomes" id="UP000308197"/>
    </source>
</evidence>
<dbReference type="InParanoid" id="A0A5C3P5X2"/>
<feature type="signal peptide" evidence="1">
    <location>
        <begin position="1"/>
        <end position="24"/>
    </location>
</feature>
<protein>
    <submittedName>
        <fullName evidence="2">Uncharacterized protein</fullName>
    </submittedName>
</protein>
<gene>
    <name evidence="2" type="ORF">K466DRAFT_588402</name>
</gene>
<proteinExistence type="predicted"/>
<feature type="chain" id="PRO_5023058118" evidence="1">
    <location>
        <begin position="25"/>
        <end position="82"/>
    </location>
</feature>
<name>A0A5C3P5X2_9APHY</name>
<evidence type="ECO:0000313" key="2">
    <source>
        <dbReference type="EMBL" id="TFK85064.1"/>
    </source>
</evidence>